<dbReference type="PANTHER" id="PTHR10815">
    <property type="entry name" value="METHYLATED-DNA--PROTEIN-CYSTEINE METHYLTRANSFERASE"/>
    <property type="match status" value="1"/>
</dbReference>
<comment type="miscellaneous">
    <text evidence="8">This enzyme catalyzes only one turnover and therefore is not strictly catalytic. According to one definition, an enzyme is a biocatalyst that acts repeatedly and over many reaction cycles.</text>
</comment>
<dbReference type="CDD" id="cd06445">
    <property type="entry name" value="ATase"/>
    <property type="match status" value="1"/>
</dbReference>
<evidence type="ECO:0000256" key="3">
    <source>
        <dbReference type="ARBA" id="ARBA00022603"/>
    </source>
</evidence>
<keyword evidence="12" id="KW-1185">Reference proteome</keyword>
<evidence type="ECO:0000256" key="1">
    <source>
        <dbReference type="ARBA" id="ARBA00001286"/>
    </source>
</evidence>
<dbReference type="SUPFAM" id="SSF53155">
    <property type="entry name" value="Methylated DNA-protein cysteine methyltransferase domain"/>
    <property type="match status" value="1"/>
</dbReference>
<accession>A0ABT0MHD2</accession>
<keyword evidence="2 8" id="KW-0963">Cytoplasm</keyword>
<feature type="domain" description="Methylated-DNA-[protein]-cysteine S-methyltransferase DNA binding" evidence="9">
    <location>
        <begin position="88"/>
        <end position="168"/>
    </location>
</feature>
<protein>
    <recommendedName>
        <fullName evidence="8">Methylated-DNA--protein-cysteine methyltransferase</fullName>
        <ecNumber evidence="8">2.1.1.63</ecNumber>
    </recommendedName>
    <alternativeName>
        <fullName evidence="8">6-O-methylguanine-DNA methyltransferase</fullName>
        <shortName evidence="8">MGMT</shortName>
    </alternativeName>
    <alternativeName>
        <fullName evidence="8">O-6-methylguanine-DNA-alkyltransferase</fullName>
    </alternativeName>
</protein>
<feature type="active site" description="Nucleophile; methyl group acceptor" evidence="8">
    <location>
        <position position="139"/>
    </location>
</feature>
<evidence type="ECO:0000313" key="11">
    <source>
        <dbReference type="EMBL" id="MCL1634292.1"/>
    </source>
</evidence>
<dbReference type="EMBL" id="JAMBEP010000001">
    <property type="protein sequence ID" value="MCL1634292.1"/>
    <property type="molecule type" value="Genomic_DNA"/>
</dbReference>
<comment type="subcellular location">
    <subcellularLocation>
        <location evidence="8">Cytoplasm</location>
    </subcellularLocation>
</comment>
<sequence length="183" mass="20378">MRWPRPNRGRRPVWFDDFASPIGRLVVAADEEGVRHILFDRNRHGLPSGRSAWLRSPPRVVHARKQLEEYFEGERRRFDLPLMPIGTPFQVLVWHTLATIPYGETWSYGQLAKVIGEPESARAVGAANGRNPIPIVLPCHRVIGADGSLTGFGGGLDKKATLLRLEGALLVEEKKPVTGDLFG</sequence>
<keyword evidence="5 8" id="KW-0227">DNA damage</keyword>
<dbReference type="PROSITE" id="PS00374">
    <property type="entry name" value="MGMT"/>
    <property type="match status" value="1"/>
</dbReference>
<comment type="catalytic activity">
    <reaction evidence="7 8">
        <text>a 6-O-methyl-2'-deoxyguanosine in DNA + L-cysteinyl-[protein] = S-methyl-L-cysteinyl-[protein] + a 2'-deoxyguanosine in DNA</text>
        <dbReference type="Rhea" id="RHEA:24000"/>
        <dbReference type="Rhea" id="RHEA-COMP:10131"/>
        <dbReference type="Rhea" id="RHEA-COMP:10132"/>
        <dbReference type="Rhea" id="RHEA-COMP:11367"/>
        <dbReference type="Rhea" id="RHEA-COMP:11368"/>
        <dbReference type="ChEBI" id="CHEBI:29950"/>
        <dbReference type="ChEBI" id="CHEBI:82612"/>
        <dbReference type="ChEBI" id="CHEBI:85445"/>
        <dbReference type="ChEBI" id="CHEBI:85448"/>
        <dbReference type="EC" id="2.1.1.63"/>
    </reaction>
</comment>
<dbReference type="InterPro" id="IPR001497">
    <property type="entry name" value="MethylDNA_cys_MeTrfase_AS"/>
</dbReference>
<reference evidence="11 12" key="1">
    <citation type="submission" date="2022-05" db="EMBL/GenBank/DDBJ databases">
        <title>Luteimonas sp. SX5, whole genome shotgun sequencing project.</title>
        <authorList>
            <person name="Zhao G."/>
            <person name="Shen L."/>
        </authorList>
    </citation>
    <scope>NUCLEOTIDE SEQUENCE [LARGE SCALE GENOMIC DNA]</scope>
    <source>
        <strain evidence="11 12">SX5</strain>
    </source>
</reference>
<dbReference type="InterPro" id="IPR014048">
    <property type="entry name" value="MethylDNA_cys_MeTrfase_DNA-bd"/>
</dbReference>
<dbReference type="Pfam" id="PF02870">
    <property type="entry name" value="Methyltransf_1N"/>
    <property type="match status" value="1"/>
</dbReference>
<evidence type="ECO:0000256" key="7">
    <source>
        <dbReference type="ARBA" id="ARBA00049348"/>
    </source>
</evidence>
<evidence type="ECO:0000256" key="8">
    <source>
        <dbReference type="HAMAP-Rule" id="MF_00772"/>
    </source>
</evidence>
<dbReference type="InterPro" id="IPR036631">
    <property type="entry name" value="MGMT_N_sf"/>
</dbReference>
<dbReference type="Pfam" id="PF01035">
    <property type="entry name" value="DNA_binding_1"/>
    <property type="match status" value="1"/>
</dbReference>
<dbReference type="GO" id="GO:0032259">
    <property type="term" value="P:methylation"/>
    <property type="evidence" value="ECO:0007669"/>
    <property type="project" value="UniProtKB-KW"/>
</dbReference>
<keyword evidence="4 8" id="KW-0808">Transferase</keyword>
<name>A0ABT0MHD2_9GAMM</name>
<comment type="caution">
    <text evidence="11">The sequence shown here is derived from an EMBL/GenBank/DDBJ whole genome shotgun (WGS) entry which is preliminary data.</text>
</comment>
<evidence type="ECO:0000259" key="10">
    <source>
        <dbReference type="Pfam" id="PF02870"/>
    </source>
</evidence>
<dbReference type="HAMAP" id="MF_00772">
    <property type="entry name" value="OGT"/>
    <property type="match status" value="1"/>
</dbReference>
<evidence type="ECO:0000256" key="2">
    <source>
        <dbReference type="ARBA" id="ARBA00022490"/>
    </source>
</evidence>
<dbReference type="EC" id="2.1.1.63" evidence="8"/>
<dbReference type="NCBIfam" id="TIGR00589">
    <property type="entry name" value="ogt"/>
    <property type="match status" value="1"/>
</dbReference>
<evidence type="ECO:0000256" key="5">
    <source>
        <dbReference type="ARBA" id="ARBA00022763"/>
    </source>
</evidence>
<comment type="catalytic activity">
    <reaction evidence="1 8">
        <text>a 4-O-methyl-thymidine in DNA + L-cysteinyl-[protein] = a thymidine in DNA + S-methyl-L-cysteinyl-[protein]</text>
        <dbReference type="Rhea" id="RHEA:53428"/>
        <dbReference type="Rhea" id="RHEA-COMP:10131"/>
        <dbReference type="Rhea" id="RHEA-COMP:10132"/>
        <dbReference type="Rhea" id="RHEA-COMP:13555"/>
        <dbReference type="Rhea" id="RHEA-COMP:13556"/>
        <dbReference type="ChEBI" id="CHEBI:29950"/>
        <dbReference type="ChEBI" id="CHEBI:82612"/>
        <dbReference type="ChEBI" id="CHEBI:137386"/>
        <dbReference type="ChEBI" id="CHEBI:137387"/>
        <dbReference type="EC" id="2.1.1.63"/>
    </reaction>
</comment>
<evidence type="ECO:0000313" key="12">
    <source>
        <dbReference type="Proteomes" id="UP001431217"/>
    </source>
</evidence>
<keyword evidence="3 8" id="KW-0489">Methyltransferase</keyword>
<dbReference type="InterPro" id="IPR008332">
    <property type="entry name" value="MethylG_MeTrfase_N"/>
</dbReference>
<dbReference type="InterPro" id="IPR036388">
    <property type="entry name" value="WH-like_DNA-bd_sf"/>
</dbReference>
<comment type="function">
    <text evidence="8">Involved in the cellular defense against the biological effects of O6-methylguanine (O6-MeG) and O4-methylthymine (O4-MeT) in DNA. Repairs the methylated nucleobase in DNA by stoichiometrically transferring the methyl group to a cysteine residue in the enzyme. This is a suicide reaction: the enzyme is irreversibly inactivated.</text>
</comment>
<comment type="similarity">
    <text evidence="8">Belongs to the MGMT family.</text>
</comment>
<feature type="domain" description="Methylguanine DNA methyltransferase ribonuclease-like" evidence="10">
    <location>
        <begin position="19"/>
        <end position="82"/>
    </location>
</feature>
<evidence type="ECO:0000256" key="6">
    <source>
        <dbReference type="ARBA" id="ARBA00023204"/>
    </source>
</evidence>
<dbReference type="InterPro" id="IPR036217">
    <property type="entry name" value="MethylDNA_cys_MeTrfase_DNAb"/>
</dbReference>
<organism evidence="11 12">
    <name type="scientific">Luteimonas galliterrae</name>
    <dbReference type="NCBI Taxonomy" id="2940486"/>
    <lineage>
        <taxon>Bacteria</taxon>
        <taxon>Pseudomonadati</taxon>
        <taxon>Pseudomonadota</taxon>
        <taxon>Gammaproteobacteria</taxon>
        <taxon>Lysobacterales</taxon>
        <taxon>Lysobacteraceae</taxon>
        <taxon>Luteimonas</taxon>
    </lineage>
</organism>
<evidence type="ECO:0000256" key="4">
    <source>
        <dbReference type="ARBA" id="ARBA00022679"/>
    </source>
</evidence>
<dbReference type="PANTHER" id="PTHR10815:SF5">
    <property type="entry name" value="METHYLATED-DNA--PROTEIN-CYSTEINE METHYLTRANSFERASE"/>
    <property type="match status" value="1"/>
</dbReference>
<dbReference type="SUPFAM" id="SSF46767">
    <property type="entry name" value="Methylated DNA-protein cysteine methyltransferase, C-terminal domain"/>
    <property type="match status" value="1"/>
</dbReference>
<dbReference type="Proteomes" id="UP001431217">
    <property type="component" value="Unassembled WGS sequence"/>
</dbReference>
<dbReference type="InterPro" id="IPR023546">
    <property type="entry name" value="MGMT"/>
</dbReference>
<dbReference type="GO" id="GO:0003908">
    <property type="term" value="F:methylated-DNA-[protein]-cysteine S-methyltransferase activity"/>
    <property type="evidence" value="ECO:0007669"/>
    <property type="project" value="UniProtKB-EC"/>
</dbReference>
<evidence type="ECO:0000259" key="9">
    <source>
        <dbReference type="Pfam" id="PF01035"/>
    </source>
</evidence>
<keyword evidence="6 8" id="KW-0234">DNA repair</keyword>
<dbReference type="Gene3D" id="3.30.160.70">
    <property type="entry name" value="Methylated DNA-protein cysteine methyltransferase domain"/>
    <property type="match status" value="1"/>
</dbReference>
<proteinExistence type="inferred from homology"/>
<dbReference type="RefSeq" id="WP_249472635.1">
    <property type="nucleotide sequence ID" value="NZ_JAMBEP010000001.1"/>
</dbReference>
<gene>
    <name evidence="11" type="ORF">M2650_06550</name>
</gene>
<dbReference type="Gene3D" id="1.10.10.10">
    <property type="entry name" value="Winged helix-like DNA-binding domain superfamily/Winged helix DNA-binding domain"/>
    <property type="match status" value="1"/>
</dbReference>